<evidence type="ECO:0000256" key="3">
    <source>
        <dbReference type="ARBA" id="ARBA00022452"/>
    </source>
</evidence>
<dbReference type="SUPFAM" id="SSF49464">
    <property type="entry name" value="Carboxypeptidase regulatory domain-like"/>
    <property type="match status" value="1"/>
</dbReference>
<comment type="subcellular location">
    <subcellularLocation>
        <location evidence="1 8">Cell outer membrane</location>
        <topology evidence="1 8">Multi-pass membrane protein</topology>
    </subcellularLocation>
</comment>
<evidence type="ECO:0000256" key="10">
    <source>
        <dbReference type="SAM" id="SignalP"/>
    </source>
</evidence>
<evidence type="ECO:0000256" key="7">
    <source>
        <dbReference type="ARBA" id="ARBA00023237"/>
    </source>
</evidence>
<evidence type="ECO:0000313" key="14">
    <source>
        <dbReference type="Proteomes" id="UP000289821"/>
    </source>
</evidence>
<dbReference type="Gene3D" id="2.40.170.20">
    <property type="entry name" value="TonB-dependent receptor, beta-barrel domain"/>
    <property type="match status" value="1"/>
</dbReference>
<dbReference type="InterPro" id="IPR000531">
    <property type="entry name" value="Beta-barrel_TonB"/>
</dbReference>
<dbReference type="InterPro" id="IPR012910">
    <property type="entry name" value="Plug_dom"/>
</dbReference>
<keyword evidence="10" id="KW-0732">Signal</keyword>
<dbReference type="InterPro" id="IPR036942">
    <property type="entry name" value="Beta-barrel_TonB_sf"/>
</dbReference>
<dbReference type="NCBIfam" id="TIGR04057">
    <property type="entry name" value="SusC_RagA_signa"/>
    <property type="match status" value="1"/>
</dbReference>
<dbReference type="InterPro" id="IPR037066">
    <property type="entry name" value="Plug_dom_sf"/>
</dbReference>
<dbReference type="RefSeq" id="WP_128761907.1">
    <property type="nucleotide sequence ID" value="NZ_QOVI01000005.1"/>
</dbReference>
<gene>
    <name evidence="13" type="ORF">DSM04_10599</name>
</gene>
<keyword evidence="4 8" id="KW-0812">Transmembrane</keyword>
<dbReference type="SUPFAM" id="SSF56935">
    <property type="entry name" value="Porins"/>
    <property type="match status" value="1"/>
</dbReference>
<evidence type="ECO:0000256" key="6">
    <source>
        <dbReference type="ARBA" id="ARBA00023136"/>
    </source>
</evidence>
<evidence type="ECO:0000256" key="5">
    <source>
        <dbReference type="ARBA" id="ARBA00023077"/>
    </source>
</evidence>
<proteinExistence type="inferred from homology"/>
<evidence type="ECO:0000256" key="1">
    <source>
        <dbReference type="ARBA" id="ARBA00004571"/>
    </source>
</evidence>
<dbReference type="PROSITE" id="PS52016">
    <property type="entry name" value="TONB_DEPENDENT_REC_3"/>
    <property type="match status" value="1"/>
</dbReference>
<keyword evidence="2 8" id="KW-0813">Transport</keyword>
<feature type="chain" id="PRO_5020481032" evidence="10">
    <location>
        <begin position="31"/>
        <end position="1003"/>
    </location>
</feature>
<dbReference type="InterPro" id="IPR008969">
    <property type="entry name" value="CarboxyPept-like_regulatory"/>
</dbReference>
<reference evidence="13 14" key="1">
    <citation type="submission" date="2018-07" db="EMBL/GenBank/DDBJ databases">
        <title>Leeuwenhoekiella genomics.</title>
        <authorList>
            <person name="Tahon G."/>
            <person name="Willems A."/>
        </authorList>
    </citation>
    <scope>NUCLEOTIDE SEQUENCE [LARGE SCALE GENOMIC DNA]</scope>
    <source>
        <strain evidence="13 14">R-50232</strain>
    </source>
</reference>
<keyword evidence="5 9" id="KW-0798">TonB box</keyword>
<protein>
    <submittedName>
        <fullName evidence="13">TonB-linked SusC/RagA family outer membrane protein</fullName>
    </submittedName>
</protein>
<accession>A0A4V1KP07</accession>
<feature type="signal peptide" evidence="10">
    <location>
        <begin position="1"/>
        <end position="30"/>
    </location>
</feature>
<keyword evidence="7 8" id="KW-0998">Cell outer membrane</keyword>
<dbReference type="Gene3D" id="2.60.40.1120">
    <property type="entry name" value="Carboxypeptidase-like, regulatory domain"/>
    <property type="match status" value="1"/>
</dbReference>
<dbReference type="NCBIfam" id="TIGR04056">
    <property type="entry name" value="OMP_RagA_SusC"/>
    <property type="match status" value="1"/>
</dbReference>
<dbReference type="Gene3D" id="2.170.130.10">
    <property type="entry name" value="TonB-dependent receptor, plug domain"/>
    <property type="match status" value="1"/>
</dbReference>
<comment type="similarity">
    <text evidence="8 9">Belongs to the TonB-dependent receptor family.</text>
</comment>
<organism evidence="13 14">
    <name type="scientific">Leeuwenhoekiella aestuarii</name>
    <dbReference type="NCBI Taxonomy" id="2249426"/>
    <lineage>
        <taxon>Bacteria</taxon>
        <taxon>Pseudomonadati</taxon>
        <taxon>Bacteroidota</taxon>
        <taxon>Flavobacteriia</taxon>
        <taxon>Flavobacteriales</taxon>
        <taxon>Flavobacteriaceae</taxon>
        <taxon>Leeuwenhoekiella</taxon>
    </lineage>
</organism>
<sequence>MKNKTTRLTGVGLSGLLCLFMSLSALWASASPLQNRVTGRVTDTNDHPIPGVSISLINSNTGTQTDLDGAFELLASPQDTLRISYIGFKPLLLPVGNQTSFNISLQQDITNLGEVTINAGYYNTTRREQTGSIARIDTKTIEDQPVLNPLAAMQGRMPGVNITQSTGVPGGRFTVQIRGRNSLRADANEPLYVIDGVPYASETLGYNQVSGSILPGSGFSPLNSINPADIKSIEVLKDADATAIYGSRGANGVVLITTKTGRAGETQYSVNINSGFSSVGNTANLLNTAQYLEMRREAFANDGIDIPANAYDVNGTWDPNRFTDWQETLIGGQGHTLNAQASVTGGSTETRFLLSGGYQQQSTVFPGDYAYGKGSVHLNVNHTSPDDRFKATISATYTSDQNNLPQSDFTRLSQQLAPNAPAIFNEAGDLNWENSTWNNPFASLVQDYIANTITLIANGVLSYELFQGFTARMSLGYTTADVDESLTSPSTIYNPAFGLGPDISGLTLNTGKSASWILEPQLNWKGSWEKHQLDVLVGGSFQDQQLSQFGQYGFGFASNALINNIAAASTVFILNNTSSQYRYAAAFARINYQYASKYLINLTGRRDGSSRFGPGRQFANFGAVGLGYIFSEEAFIKEGLPFLSFGKLRGSYGVTGSDNIGDYQFLETYATSTVSYDGSTTLVPSRLFNPDFGWETNTKLELALTLGFLKDRINTTVAWYSNRSSNQLVGIPLPGTTGFTSLQANLNATVANRGWEVELNTQNLNSTNWNWETAFNLSIPNNELLSFPGLETSTYANQYAVGQPLVIRKVYAFNQVNPETGVYEFEDVDGDGQLSSPNDRQSIISLAPKYYGGLSNRLSYKNWELDVFFQFVKQTGLDYTYQSGRPGGTANQSVTILDRWQQSGDETRIQRFTSGRFSPANAAYTNLQNSNLLYADASFVRLKNVVLGYTLARPFLKTFTCRFYVQGQNLLTFTPYAGNDPENQSTSILPPLRTITTGVNITF</sequence>
<name>A0A4V1KP07_9FLAO</name>
<evidence type="ECO:0000256" key="9">
    <source>
        <dbReference type="RuleBase" id="RU003357"/>
    </source>
</evidence>
<keyword evidence="3 8" id="KW-1134">Transmembrane beta strand</keyword>
<dbReference type="Proteomes" id="UP000289821">
    <property type="component" value="Unassembled WGS sequence"/>
</dbReference>
<keyword evidence="6 8" id="KW-0472">Membrane</keyword>
<evidence type="ECO:0000256" key="2">
    <source>
        <dbReference type="ARBA" id="ARBA00022448"/>
    </source>
</evidence>
<feature type="domain" description="TonB-dependent receptor plug" evidence="12">
    <location>
        <begin position="126"/>
        <end position="253"/>
    </location>
</feature>
<dbReference type="Pfam" id="PF00593">
    <property type="entry name" value="TonB_dep_Rec_b-barrel"/>
    <property type="match status" value="1"/>
</dbReference>
<dbReference type="Pfam" id="PF07715">
    <property type="entry name" value="Plug"/>
    <property type="match status" value="1"/>
</dbReference>
<dbReference type="AlphaFoldDB" id="A0A4V1KP07"/>
<dbReference type="InterPro" id="IPR039426">
    <property type="entry name" value="TonB-dep_rcpt-like"/>
</dbReference>
<feature type="domain" description="TonB-dependent receptor-like beta-barrel" evidence="11">
    <location>
        <begin position="397"/>
        <end position="964"/>
    </location>
</feature>
<dbReference type="EMBL" id="QOVI01000005">
    <property type="protein sequence ID" value="RXG13121.1"/>
    <property type="molecule type" value="Genomic_DNA"/>
</dbReference>
<evidence type="ECO:0000256" key="4">
    <source>
        <dbReference type="ARBA" id="ARBA00022692"/>
    </source>
</evidence>
<dbReference type="Pfam" id="PF13715">
    <property type="entry name" value="CarbopepD_reg_2"/>
    <property type="match status" value="1"/>
</dbReference>
<dbReference type="InterPro" id="IPR023996">
    <property type="entry name" value="TonB-dep_OMP_SusC/RagA"/>
</dbReference>
<dbReference type="GO" id="GO:0009279">
    <property type="term" value="C:cell outer membrane"/>
    <property type="evidence" value="ECO:0007669"/>
    <property type="project" value="UniProtKB-SubCell"/>
</dbReference>
<evidence type="ECO:0000256" key="8">
    <source>
        <dbReference type="PROSITE-ProRule" id="PRU01360"/>
    </source>
</evidence>
<dbReference type="InterPro" id="IPR023997">
    <property type="entry name" value="TonB-dep_OMP_SusC/RagA_CS"/>
</dbReference>
<evidence type="ECO:0000259" key="11">
    <source>
        <dbReference type="Pfam" id="PF00593"/>
    </source>
</evidence>
<comment type="caution">
    <text evidence="13">The sequence shown here is derived from an EMBL/GenBank/DDBJ whole genome shotgun (WGS) entry which is preliminary data.</text>
</comment>
<evidence type="ECO:0000313" key="13">
    <source>
        <dbReference type="EMBL" id="RXG13121.1"/>
    </source>
</evidence>
<evidence type="ECO:0000259" key="12">
    <source>
        <dbReference type="Pfam" id="PF07715"/>
    </source>
</evidence>
<keyword evidence="14" id="KW-1185">Reference proteome</keyword>